<dbReference type="InterPro" id="IPR038063">
    <property type="entry name" value="Transpep_catalytic_dom"/>
</dbReference>
<dbReference type="PANTHER" id="PTHR30582">
    <property type="entry name" value="L,D-TRANSPEPTIDASE"/>
    <property type="match status" value="1"/>
</dbReference>
<feature type="active site" description="Nucleophile" evidence="7">
    <location>
        <position position="375"/>
    </location>
</feature>
<evidence type="ECO:0000256" key="6">
    <source>
        <dbReference type="ARBA" id="ARBA00023316"/>
    </source>
</evidence>
<accession>A0ABY6NVI0</accession>
<reference evidence="10" key="1">
    <citation type="submission" date="2022-10" db="EMBL/GenBank/DDBJ databases">
        <title>Rhodococcus sp.75.</title>
        <authorList>
            <person name="Sun M."/>
        </authorList>
    </citation>
    <scope>NUCLEOTIDE SEQUENCE</scope>
    <source>
        <strain evidence="10">75</strain>
    </source>
</reference>
<dbReference type="EMBL" id="CP110615">
    <property type="protein sequence ID" value="UZJ23400.1"/>
    <property type="molecule type" value="Genomic_DNA"/>
</dbReference>
<evidence type="ECO:0000313" key="10">
    <source>
        <dbReference type="EMBL" id="UZJ23400.1"/>
    </source>
</evidence>
<evidence type="ECO:0000256" key="8">
    <source>
        <dbReference type="SAM" id="MobiDB-lite"/>
    </source>
</evidence>
<dbReference type="PANTHER" id="PTHR30582:SF2">
    <property type="entry name" value="L,D-TRANSPEPTIDASE YCIB-RELATED"/>
    <property type="match status" value="1"/>
</dbReference>
<evidence type="ECO:0000256" key="3">
    <source>
        <dbReference type="ARBA" id="ARBA00022960"/>
    </source>
</evidence>
<gene>
    <name evidence="10" type="ORF">RHODO2019_09115</name>
</gene>
<dbReference type="RefSeq" id="WP_265381507.1">
    <property type="nucleotide sequence ID" value="NZ_CP110615.1"/>
</dbReference>
<name>A0ABY6NVI0_9NOCA</name>
<keyword evidence="5" id="KW-0012">Acyltransferase</keyword>
<dbReference type="Pfam" id="PF17964">
    <property type="entry name" value="Big_10"/>
    <property type="match status" value="1"/>
</dbReference>
<feature type="region of interest" description="Disordered" evidence="8">
    <location>
        <begin position="36"/>
        <end position="62"/>
    </location>
</feature>
<dbReference type="Proteomes" id="UP001164965">
    <property type="component" value="Chromosome"/>
</dbReference>
<evidence type="ECO:0000259" key="9">
    <source>
        <dbReference type="PROSITE" id="PS52029"/>
    </source>
</evidence>
<evidence type="ECO:0000256" key="1">
    <source>
        <dbReference type="ARBA" id="ARBA00004752"/>
    </source>
</evidence>
<dbReference type="Gene3D" id="2.60.40.3780">
    <property type="match status" value="1"/>
</dbReference>
<protein>
    <submittedName>
        <fullName evidence="10">Ig-like domain-containing protein</fullName>
    </submittedName>
</protein>
<evidence type="ECO:0000313" key="11">
    <source>
        <dbReference type="Proteomes" id="UP001164965"/>
    </source>
</evidence>
<feature type="active site" description="Proton donor/acceptor" evidence="7">
    <location>
        <position position="357"/>
    </location>
</feature>
<dbReference type="Pfam" id="PF03734">
    <property type="entry name" value="YkuD"/>
    <property type="match status" value="1"/>
</dbReference>
<keyword evidence="3 7" id="KW-0133">Cell shape</keyword>
<dbReference type="InterPro" id="IPR041280">
    <property type="entry name" value="Big_10"/>
</dbReference>
<organism evidence="10 11">
    <name type="scientific">Rhodococcus antarcticus</name>
    <dbReference type="NCBI Taxonomy" id="2987751"/>
    <lineage>
        <taxon>Bacteria</taxon>
        <taxon>Bacillati</taxon>
        <taxon>Actinomycetota</taxon>
        <taxon>Actinomycetes</taxon>
        <taxon>Mycobacteriales</taxon>
        <taxon>Nocardiaceae</taxon>
        <taxon>Rhodococcus</taxon>
    </lineage>
</organism>
<dbReference type="Gene3D" id="2.60.40.3710">
    <property type="match status" value="1"/>
</dbReference>
<feature type="domain" description="L,D-TPase catalytic" evidence="9">
    <location>
        <begin position="264"/>
        <end position="399"/>
    </location>
</feature>
<keyword evidence="11" id="KW-1185">Reference proteome</keyword>
<keyword evidence="4 7" id="KW-0573">Peptidoglycan synthesis</keyword>
<keyword evidence="6 7" id="KW-0961">Cell wall biogenesis/degradation</keyword>
<comment type="pathway">
    <text evidence="1 7">Cell wall biogenesis; peptidoglycan biosynthesis.</text>
</comment>
<dbReference type="PROSITE" id="PS52029">
    <property type="entry name" value="LD_TPASE"/>
    <property type="match status" value="1"/>
</dbReference>
<keyword evidence="2" id="KW-0808">Transferase</keyword>
<evidence type="ECO:0000256" key="4">
    <source>
        <dbReference type="ARBA" id="ARBA00022984"/>
    </source>
</evidence>
<evidence type="ECO:0000256" key="5">
    <source>
        <dbReference type="ARBA" id="ARBA00023315"/>
    </source>
</evidence>
<dbReference type="CDD" id="cd13432">
    <property type="entry name" value="LDT_IgD_like_2"/>
    <property type="match status" value="1"/>
</dbReference>
<dbReference type="SUPFAM" id="SSF141523">
    <property type="entry name" value="L,D-transpeptidase catalytic domain-like"/>
    <property type="match status" value="1"/>
</dbReference>
<dbReference type="CDD" id="cd16913">
    <property type="entry name" value="YkuD_like"/>
    <property type="match status" value="1"/>
</dbReference>
<sequence>MPPSRRRHRRHASLLVVALAGVVATVVVTGRVPMASTPSAAVTSAPTTTTPTTPAPTTVPARPAAVSVTPGWDASGVDVLAPVAVTATNGVLSRVTLIDDTGAAVDGTMTPNGLSWNPTGPLAYTRTYTVTAQSTGVDGTAATTTSTFSTLAPANQTKVYFRTTGGGVIGDDRTYGVGMIVVAHFDEHVPDRAAAQKLLTVTTNPPVTGAWNWVSDTDAHWRPEKYYAPDTTVRASATVFGKAVGGGLYGQEDTSASFTVGASHVSIADDTTKQVEVYDNGTLVRTMPTSMGMGGSEVIDGQTISFWTQRGTYTVLDKANPVVMDSSTFGLPVNSRLGYKESINWATRISNDGIYLHQLDATVPYQGNTDTSHGCLNLNQANAQWFFDYSIPGDIVQVKNTGGSPLTVAQNGDWSLSWADWQAGSAY</sequence>
<evidence type="ECO:0000256" key="7">
    <source>
        <dbReference type="PROSITE-ProRule" id="PRU01373"/>
    </source>
</evidence>
<dbReference type="InterPro" id="IPR005490">
    <property type="entry name" value="LD_TPept_cat_dom"/>
</dbReference>
<dbReference type="Gene3D" id="2.40.440.10">
    <property type="entry name" value="L,D-transpeptidase catalytic domain-like"/>
    <property type="match status" value="1"/>
</dbReference>
<proteinExistence type="predicted"/>
<evidence type="ECO:0000256" key="2">
    <source>
        <dbReference type="ARBA" id="ARBA00022679"/>
    </source>
</evidence>
<dbReference type="InterPro" id="IPR050979">
    <property type="entry name" value="LD-transpeptidase"/>
</dbReference>